<dbReference type="PANTHER" id="PTHR46640:SF3">
    <property type="entry name" value="LIPASE LIH1-RELATED"/>
    <property type="match status" value="1"/>
</dbReference>
<dbReference type="Proteomes" id="UP000236544">
    <property type="component" value="Unassembled WGS sequence"/>
</dbReference>
<keyword evidence="6" id="KW-1185">Reference proteome</keyword>
<organism evidence="5 6">
    <name type="scientific">Lachancea quebecensis</name>
    <dbReference type="NCBI Taxonomy" id="1654605"/>
    <lineage>
        <taxon>Eukaryota</taxon>
        <taxon>Fungi</taxon>
        <taxon>Dikarya</taxon>
        <taxon>Ascomycota</taxon>
        <taxon>Saccharomycotina</taxon>
        <taxon>Saccharomycetes</taxon>
        <taxon>Saccharomycetales</taxon>
        <taxon>Saccharomycetaceae</taxon>
        <taxon>Lachancea</taxon>
    </lineage>
</organism>
<evidence type="ECO:0000313" key="5">
    <source>
        <dbReference type="EMBL" id="CUS24759.1"/>
    </source>
</evidence>
<keyword evidence="2" id="KW-0378">Hydrolase</keyword>
<name>A0A0P1KXD2_9SACH</name>
<feature type="chain" id="PRO_5006066558" description="triacylglycerol lipase" evidence="3">
    <location>
        <begin position="24"/>
        <end position="406"/>
    </location>
</feature>
<dbReference type="InterPro" id="IPR051299">
    <property type="entry name" value="AB_hydrolase_lip/est"/>
</dbReference>
<protein>
    <recommendedName>
        <fullName evidence="1">triacylglycerol lipase</fullName>
        <ecNumber evidence="1">3.1.1.3</ecNumber>
    </recommendedName>
</protein>
<evidence type="ECO:0000256" key="1">
    <source>
        <dbReference type="ARBA" id="ARBA00013279"/>
    </source>
</evidence>
<dbReference type="EC" id="3.1.1.3" evidence="1"/>
<feature type="signal peptide" evidence="3">
    <location>
        <begin position="1"/>
        <end position="23"/>
    </location>
</feature>
<evidence type="ECO:0000256" key="2">
    <source>
        <dbReference type="ARBA" id="ARBA00022801"/>
    </source>
</evidence>
<dbReference type="OrthoDB" id="406844at2759"/>
<dbReference type="GO" id="GO:0004806">
    <property type="term" value="F:triacylglycerol lipase activity"/>
    <property type="evidence" value="ECO:0007669"/>
    <property type="project" value="UniProtKB-EC"/>
</dbReference>
<dbReference type="PANTHER" id="PTHR46640">
    <property type="entry name" value="TRIACYLGLYCEROL LIPASE, PUTATIVE (AFU_ORTHOLOGUE AFUA_6G06510)-RELATED"/>
    <property type="match status" value="1"/>
</dbReference>
<dbReference type="Gene3D" id="3.40.50.1820">
    <property type="entry name" value="alpha/beta hydrolase"/>
    <property type="match status" value="1"/>
</dbReference>
<dbReference type="InterPro" id="IPR002921">
    <property type="entry name" value="Fungal_lipase-type"/>
</dbReference>
<evidence type="ECO:0000259" key="4">
    <source>
        <dbReference type="Pfam" id="PF01764"/>
    </source>
</evidence>
<evidence type="ECO:0000256" key="3">
    <source>
        <dbReference type="SAM" id="SignalP"/>
    </source>
</evidence>
<sequence>MNIYPSAIAIFVFVFFRANTLVGGNVASYEGTEHNTIFIEASPIMASGNNSNVPNQWKMNDTVLISPHEARNFEGVAVTKELYERLVYFSKMCALTYCITSNELNTGLSFKDGGCPSKLDFCSSKDHNPTLERTIVELVILAESGELGTGYLAVDHEKKVVVLSFRGSTTNQDWLSDFAVYPVTYMPCSKDYYEEWVKSGRIRECTGCFIHRGFNVFLNTLSSQFFDRIEGIFQAFPNYNLVVTGHSLGAAVASLAGIELKLRGYEPLLLTYASPNFFNGALRAWVDELFETKRIHDLSLEEGKVMFRKGYFRVVHNQDYITMVPPFYEPAGLEIFINNPCLPHKHEDLEYRGPSQDLISLEATGDTSVISTGRGQGHWYLGPLERLLHMYEHRSYFILINTCEGF</sequence>
<dbReference type="AlphaFoldDB" id="A0A0P1KXD2"/>
<reference evidence="6" key="1">
    <citation type="submission" date="2015-10" db="EMBL/GenBank/DDBJ databases">
        <authorList>
            <person name="Devillers H."/>
        </authorList>
    </citation>
    <scope>NUCLEOTIDE SEQUENCE [LARGE SCALE GENOMIC DNA]</scope>
</reference>
<dbReference type="Pfam" id="PF01764">
    <property type="entry name" value="Lipase_3"/>
    <property type="match status" value="1"/>
</dbReference>
<proteinExistence type="predicted"/>
<keyword evidence="3" id="KW-0732">Signal</keyword>
<dbReference type="EMBL" id="LN890533">
    <property type="protein sequence ID" value="CUS24759.1"/>
    <property type="molecule type" value="Genomic_DNA"/>
</dbReference>
<accession>A0A0P1KXD2</accession>
<gene>
    <name evidence="5" type="ORF">LAQU0_S19e00980g</name>
</gene>
<dbReference type="GO" id="GO:0006629">
    <property type="term" value="P:lipid metabolic process"/>
    <property type="evidence" value="ECO:0007669"/>
    <property type="project" value="InterPro"/>
</dbReference>
<feature type="domain" description="Fungal lipase-type" evidence="4">
    <location>
        <begin position="162"/>
        <end position="327"/>
    </location>
</feature>
<dbReference type="InterPro" id="IPR029058">
    <property type="entry name" value="AB_hydrolase_fold"/>
</dbReference>
<evidence type="ECO:0000313" key="6">
    <source>
        <dbReference type="Proteomes" id="UP000236544"/>
    </source>
</evidence>
<dbReference type="CDD" id="cd00519">
    <property type="entry name" value="Lipase_3"/>
    <property type="match status" value="1"/>
</dbReference>
<dbReference type="SUPFAM" id="SSF53474">
    <property type="entry name" value="alpha/beta-Hydrolases"/>
    <property type="match status" value="1"/>
</dbReference>